<keyword evidence="13" id="KW-0378">Hydrolase</keyword>
<dbReference type="InterPro" id="IPR032859">
    <property type="entry name" value="KH_dom-like"/>
</dbReference>
<keyword evidence="4 10" id="KW-0677">Repeat</keyword>
<evidence type="ECO:0000256" key="11">
    <source>
        <dbReference type="SAM" id="MobiDB-lite"/>
    </source>
</evidence>
<evidence type="ECO:0000256" key="4">
    <source>
        <dbReference type="ARBA" id="ARBA00022737"/>
    </source>
</evidence>
<evidence type="ECO:0000256" key="7">
    <source>
        <dbReference type="ARBA" id="ARBA00032345"/>
    </source>
</evidence>
<feature type="binding site" evidence="8">
    <location>
        <begin position="322"/>
        <end position="325"/>
    </location>
    <ligand>
        <name>GTP</name>
        <dbReference type="ChEBI" id="CHEBI:37565"/>
        <label>2</label>
    </ligand>
</feature>
<name>A0ABV7KZ34_9PROT</name>
<dbReference type="PROSITE" id="PS51712">
    <property type="entry name" value="G_ENGA"/>
    <property type="match status" value="2"/>
</dbReference>
<dbReference type="InterPro" id="IPR016484">
    <property type="entry name" value="GTPase_Der"/>
</dbReference>
<evidence type="ECO:0000259" key="12">
    <source>
        <dbReference type="PROSITE" id="PS51712"/>
    </source>
</evidence>
<organism evidence="13 14">
    <name type="scientific">Marinibaculum pumilum</name>
    <dbReference type="NCBI Taxonomy" id="1766165"/>
    <lineage>
        <taxon>Bacteria</taxon>
        <taxon>Pseudomonadati</taxon>
        <taxon>Pseudomonadota</taxon>
        <taxon>Alphaproteobacteria</taxon>
        <taxon>Rhodospirillales</taxon>
        <taxon>Rhodospirillaceae</taxon>
        <taxon>Marinibaculum</taxon>
    </lineage>
</organism>
<dbReference type="HAMAP" id="MF_00195">
    <property type="entry name" value="GTPase_Der"/>
    <property type="match status" value="1"/>
</dbReference>
<feature type="compositionally biased region" description="Acidic residues" evidence="11">
    <location>
        <begin position="189"/>
        <end position="199"/>
    </location>
</feature>
<dbReference type="InterPro" id="IPR006073">
    <property type="entry name" value="GTP-bd"/>
</dbReference>
<dbReference type="Pfam" id="PF01926">
    <property type="entry name" value="MMR_HSR1"/>
    <property type="match status" value="2"/>
</dbReference>
<gene>
    <name evidence="8 13" type="primary">der</name>
    <name evidence="13" type="ORF">ACFOGJ_10135</name>
</gene>
<accession>A0ABV7KZ34</accession>
<dbReference type="NCBIfam" id="TIGR00231">
    <property type="entry name" value="small_GTP"/>
    <property type="match status" value="2"/>
</dbReference>
<dbReference type="CDD" id="cd01894">
    <property type="entry name" value="EngA1"/>
    <property type="match status" value="1"/>
</dbReference>
<comment type="function">
    <text evidence="8 10">GTPase that plays an essential role in the late steps of ribosome biogenesis.</text>
</comment>
<feature type="domain" description="EngA-type G" evidence="12">
    <location>
        <begin position="8"/>
        <end position="172"/>
    </location>
</feature>
<dbReference type="SUPFAM" id="SSF52540">
    <property type="entry name" value="P-loop containing nucleoside triphosphate hydrolases"/>
    <property type="match status" value="2"/>
</dbReference>
<keyword evidence="6 8" id="KW-0342">GTP-binding</keyword>
<dbReference type="Gene3D" id="3.40.50.300">
    <property type="entry name" value="P-loop containing nucleotide triphosphate hydrolases"/>
    <property type="match status" value="2"/>
</dbReference>
<feature type="binding site" evidence="8">
    <location>
        <begin position="61"/>
        <end position="65"/>
    </location>
    <ligand>
        <name>GTP</name>
        <dbReference type="ChEBI" id="CHEBI:37565"/>
        <label>1</label>
    </ligand>
</feature>
<dbReference type="Gene3D" id="3.30.300.20">
    <property type="match status" value="1"/>
</dbReference>
<dbReference type="CDD" id="cd01895">
    <property type="entry name" value="EngA2"/>
    <property type="match status" value="1"/>
</dbReference>
<dbReference type="EMBL" id="JBHRTR010000023">
    <property type="protein sequence ID" value="MFC3227591.1"/>
    <property type="molecule type" value="Genomic_DNA"/>
</dbReference>
<protein>
    <recommendedName>
        <fullName evidence="2 8">GTPase Der</fullName>
    </recommendedName>
    <alternativeName>
        <fullName evidence="7 8">GTP-binding protein EngA</fullName>
    </alternativeName>
</protein>
<evidence type="ECO:0000256" key="1">
    <source>
        <dbReference type="ARBA" id="ARBA00008279"/>
    </source>
</evidence>
<reference evidence="14" key="1">
    <citation type="journal article" date="2019" name="Int. J. Syst. Evol. Microbiol.">
        <title>The Global Catalogue of Microorganisms (GCM) 10K type strain sequencing project: providing services to taxonomists for standard genome sequencing and annotation.</title>
        <authorList>
            <consortium name="The Broad Institute Genomics Platform"/>
            <consortium name="The Broad Institute Genome Sequencing Center for Infectious Disease"/>
            <person name="Wu L."/>
            <person name="Ma J."/>
        </authorList>
    </citation>
    <scope>NUCLEOTIDE SEQUENCE [LARGE SCALE GENOMIC DNA]</scope>
    <source>
        <strain evidence="14">KCTC 42964</strain>
    </source>
</reference>
<keyword evidence="5 8" id="KW-0547">Nucleotide-binding</keyword>
<feature type="binding site" evidence="8">
    <location>
        <begin position="124"/>
        <end position="127"/>
    </location>
    <ligand>
        <name>GTP</name>
        <dbReference type="ChEBI" id="CHEBI:37565"/>
        <label>1</label>
    </ligand>
</feature>
<evidence type="ECO:0000256" key="9">
    <source>
        <dbReference type="PROSITE-ProRule" id="PRU01049"/>
    </source>
</evidence>
<dbReference type="InterPro" id="IPR031166">
    <property type="entry name" value="G_ENGA"/>
</dbReference>
<dbReference type="Pfam" id="PF14714">
    <property type="entry name" value="KH_dom-like"/>
    <property type="match status" value="1"/>
</dbReference>
<evidence type="ECO:0000313" key="13">
    <source>
        <dbReference type="EMBL" id="MFC3227591.1"/>
    </source>
</evidence>
<dbReference type="InterPro" id="IPR005225">
    <property type="entry name" value="Small_GTP-bd"/>
</dbReference>
<sequence length="470" mass="51308">MTPPERLLVAAIVGRPNVGKSTLFNRLAGRRIAIVADTPGVTRDRQEATASLGDLSFRVFDTAGLEEAAGDSTEARMRAQTDRAVADADVVLFLIDARAGVTPLDRHFGQALRATRKPVILLANKAEGRAGEAGVLEAYSLGLGEPVALSAEHGEGMVDLLDALLAHAPADADTAPSGDEGQDPGFSEEGSEGDDDEDAPAGPLQLAVVGRPNAGKSTLVNRLLGDERLLTGPEPGLTRDAISIDWSFEGQWIRLVDTAGMRRKARIEEDLERLSVRDSLDAVKMAQVVVLLIDGQRGLDRQDLTIAAHVAEEGRAMVLAVNKWDLVEDRARRLKEIEERLEISLTQVRGIPIVTLSALTGRHVDRLLPAVMQQYARWTRRLPTAQLNRFLAEAQELHPPPAVSGRRLRIRYATQVKARPPTFALFVNKPEELPDSYLRYLANGLRELFDLTGIPLRLMTRKGRNPYAPD</sequence>
<comment type="similarity">
    <text evidence="1 8 9 10">Belongs to the TRAFAC class TrmE-Era-EngA-EngB-Septin-like GTPase superfamily. EngA (Der) GTPase family.</text>
</comment>
<dbReference type="PANTHER" id="PTHR43834">
    <property type="entry name" value="GTPASE DER"/>
    <property type="match status" value="1"/>
</dbReference>
<dbReference type="PRINTS" id="PR00326">
    <property type="entry name" value="GTP1OBG"/>
</dbReference>
<proteinExistence type="inferred from homology"/>
<feature type="binding site" evidence="8">
    <location>
        <begin position="210"/>
        <end position="217"/>
    </location>
    <ligand>
        <name>GTP</name>
        <dbReference type="ChEBI" id="CHEBI:37565"/>
        <label>2</label>
    </ligand>
</feature>
<evidence type="ECO:0000256" key="5">
    <source>
        <dbReference type="ARBA" id="ARBA00022741"/>
    </source>
</evidence>
<evidence type="ECO:0000256" key="8">
    <source>
        <dbReference type="HAMAP-Rule" id="MF_00195"/>
    </source>
</evidence>
<evidence type="ECO:0000256" key="2">
    <source>
        <dbReference type="ARBA" id="ARBA00020953"/>
    </source>
</evidence>
<dbReference type="InterPro" id="IPR015946">
    <property type="entry name" value="KH_dom-like_a/b"/>
</dbReference>
<comment type="caution">
    <text evidence="13">The sequence shown here is derived from an EMBL/GenBank/DDBJ whole genome shotgun (WGS) entry which is preliminary data.</text>
</comment>
<comment type="subunit">
    <text evidence="8">Associates with the 50S ribosomal subunit.</text>
</comment>
<evidence type="ECO:0000256" key="3">
    <source>
        <dbReference type="ARBA" id="ARBA00022517"/>
    </source>
</evidence>
<evidence type="ECO:0000256" key="10">
    <source>
        <dbReference type="RuleBase" id="RU004481"/>
    </source>
</evidence>
<dbReference type="RefSeq" id="WP_379899874.1">
    <property type="nucleotide sequence ID" value="NZ_JBHRTR010000023.1"/>
</dbReference>
<feature type="domain" description="EngA-type G" evidence="12">
    <location>
        <begin position="204"/>
        <end position="379"/>
    </location>
</feature>
<feature type="binding site" evidence="8">
    <location>
        <begin position="257"/>
        <end position="261"/>
    </location>
    <ligand>
        <name>GTP</name>
        <dbReference type="ChEBI" id="CHEBI:37565"/>
        <label>2</label>
    </ligand>
</feature>
<keyword evidence="3 8" id="KW-0690">Ribosome biogenesis</keyword>
<keyword evidence="14" id="KW-1185">Reference proteome</keyword>
<dbReference type="PANTHER" id="PTHR43834:SF6">
    <property type="entry name" value="GTPASE DER"/>
    <property type="match status" value="1"/>
</dbReference>
<evidence type="ECO:0000256" key="6">
    <source>
        <dbReference type="ARBA" id="ARBA00023134"/>
    </source>
</evidence>
<dbReference type="PIRSF" id="PIRSF006485">
    <property type="entry name" value="GTP-binding_EngA"/>
    <property type="match status" value="1"/>
</dbReference>
<dbReference type="Proteomes" id="UP001595528">
    <property type="component" value="Unassembled WGS sequence"/>
</dbReference>
<dbReference type="GO" id="GO:0016787">
    <property type="term" value="F:hydrolase activity"/>
    <property type="evidence" value="ECO:0007669"/>
    <property type="project" value="UniProtKB-KW"/>
</dbReference>
<feature type="region of interest" description="Disordered" evidence="11">
    <location>
        <begin position="171"/>
        <end position="203"/>
    </location>
</feature>
<dbReference type="NCBIfam" id="TIGR03594">
    <property type="entry name" value="GTPase_EngA"/>
    <property type="match status" value="1"/>
</dbReference>
<feature type="binding site" evidence="8">
    <location>
        <begin position="14"/>
        <end position="21"/>
    </location>
    <ligand>
        <name>GTP</name>
        <dbReference type="ChEBI" id="CHEBI:37565"/>
        <label>1</label>
    </ligand>
</feature>
<evidence type="ECO:0000313" key="14">
    <source>
        <dbReference type="Proteomes" id="UP001595528"/>
    </source>
</evidence>
<dbReference type="InterPro" id="IPR027417">
    <property type="entry name" value="P-loop_NTPase"/>
</dbReference>